<sequence>MSTSATLSDLATASSTPSPSSSSRGNSSSSASTSFYKNLFYILIGLLCAFGLVSFLSLMRARRRRTAILREAERLGVLVPGVPGYVPVRDRALLTWTRGDGSESPEWWEIGQEDKKQQIESDQAILPEISPGEPNTFNPLGIVPPAEKISVEPAPFSEIPYFPNHLAYRPESLLPPPSRFKADEPATLDGLAGEQVEVLTIIQMPREPWPADREVAEEEQVVKEWSSIELGMVKMSVVKRDEVER</sequence>
<comment type="caution">
    <text evidence="3">The sequence shown here is derived from an EMBL/GenBank/DDBJ whole genome shotgun (WGS) entry which is preliminary data.</text>
</comment>
<dbReference type="AlphaFoldDB" id="A0AAD9CU86"/>
<proteinExistence type="predicted"/>
<feature type="region of interest" description="Disordered" evidence="1">
    <location>
        <begin position="1"/>
        <end position="29"/>
    </location>
</feature>
<organism evidence="3 4">
    <name type="scientific">Papiliotrema laurentii</name>
    <name type="common">Cryptococcus laurentii</name>
    <dbReference type="NCBI Taxonomy" id="5418"/>
    <lineage>
        <taxon>Eukaryota</taxon>
        <taxon>Fungi</taxon>
        <taxon>Dikarya</taxon>
        <taxon>Basidiomycota</taxon>
        <taxon>Agaricomycotina</taxon>
        <taxon>Tremellomycetes</taxon>
        <taxon>Tremellales</taxon>
        <taxon>Rhynchogastremaceae</taxon>
        <taxon>Papiliotrema</taxon>
    </lineage>
</organism>
<evidence type="ECO:0000313" key="4">
    <source>
        <dbReference type="Proteomes" id="UP001182556"/>
    </source>
</evidence>
<evidence type="ECO:0000313" key="3">
    <source>
        <dbReference type="EMBL" id="KAK1920949.1"/>
    </source>
</evidence>
<accession>A0AAD9CU86</accession>
<keyword evidence="2" id="KW-0812">Transmembrane</keyword>
<protein>
    <submittedName>
        <fullName evidence="3">Uncharacterized protein</fullName>
    </submittedName>
</protein>
<dbReference type="EMBL" id="JAODAN010000012">
    <property type="protein sequence ID" value="KAK1920949.1"/>
    <property type="molecule type" value="Genomic_DNA"/>
</dbReference>
<keyword evidence="4" id="KW-1185">Reference proteome</keyword>
<keyword evidence="2" id="KW-0472">Membrane</keyword>
<name>A0AAD9CU86_PAPLA</name>
<gene>
    <name evidence="3" type="ORF">DB88DRAFT_115837</name>
</gene>
<dbReference type="Proteomes" id="UP001182556">
    <property type="component" value="Unassembled WGS sequence"/>
</dbReference>
<feature type="transmembrane region" description="Helical" evidence="2">
    <location>
        <begin position="39"/>
        <end position="59"/>
    </location>
</feature>
<keyword evidence="2" id="KW-1133">Transmembrane helix</keyword>
<evidence type="ECO:0000256" key="1">
    <source>
        <dbReference type="SAM" id="MobiDB-lite"/>
    </source>
</evidence>
<evidence type="ECO:0000256" key="2">
    <source>
        <dbReference type="SAM" id="Phobius"/>
    </source>
</evidence>
<reference evidence="3" key="1">
    <citation type="submission" date="2023-02" db="EMBL/GenBank/DDBJ databases">
        <title>Identification and recombinant expression of a fungal hydrolase from Papiliotrema laurentii that hydrolyzes apple cutin and clears colloidal polyester polyurethane.</title>
        <authorList>
            <consortium name="DOE Joint Genome Institute"/>
            <person name="Roman V.A."/>
            <person name="Bojanowski C."/>
            <person name="Crable B.R."/>
            <person name="Wagner D.N."/>
            <person name="Hung C.S."/>
            <person name="Nadeau L.J."/>
            <person name="Schratz L."/>
            <person name="Haridas S."/>
            <person name="Pangilinan J."/>
            <person name="Lipzen A."/>
            <person name="Na H."/>
            <person name="Yan M."/>
            <person name="Ng V."/>
            <person name="Grigoriev I.V."/>
            <person name="Spatafora J.W."/>
            <person name="Barlow D."/>
            <person name="Biffinger J."/>
            <person name="Kelley-Loughnane N."/>
            <person name="Varaljay V.A."/>
            <person name="Crookes-Goodson W.J."/>
        </authorList>
    </citation>
    <scope>NUCLEOTIDE SEQUENCE</scope>
    <source>
        <strain evidence="3">5307AH</strain>
    </source>
</reference>